<comment type="caution">
    <text evidence="2">The sequence shown here is derived from an EMBL/GenBank/DDBJ whole genome shotgun (WGS) entry which is preliminary data.</text>
</comment>
<evidence type="ECO:0000313" key="2">
    <source>
        <dbReference type="EMBL" id="OOF46639.1"/>
    </source>
</evidence>
<keyword evidence="3" id="KW-1185">Reference proteome</keyword>
<dbReference type="EMBL" id="MLHL01000069">
    <property type="protein sequence ID" value="OOF46639.1"/>
    <property type="molecule type" value="Genomic_DNA"/>
</dbReference>
<organism evidence="2 3">
    <name type="scientific">Rodentibacter trehalosifermentans</name>
    <dbReference type="NCBI Taxonomy" id="1908263"/>
    <lineage>
        <taxon>Bacteria</taxon>
        <taxon>Pseudomonadati</taxon>
        <taxon>Pseudomonadota</taxon>
        <taxon>Gammaproteobacteria</taxon>
        <taxon>Pasteurellales</taxon>
        <taxon>Pasteurellaceae</taxon>
        <taxon>Rodentibacter</taxon>
    </lineage>
</organism>
<gene>
    <name evidence="2" type="ORF">BKK52_11185</name>
</gene>
<proteinExistence type="predicted"/>
<name>A0A1V3IWW4_9PAST</name>
<evidence type="ECO:0000313" key="3">
    <source>
        <dbReference type="Proteomes" id="UP000189161"/>
    </source>
</evidence>
<evidence type="ECO:0000256" key="1">
    <source>
        <dbReference type="SAM" id="MobiDB-lite"/>
    </source>
</evidence>
<accession>A0A1V3IWW4</accession>
<dbReference type="Proteomes" id="UP000189161">
    <property type="component" value="Unassembled WGS sequence"/>
</dbReference>
<sequence length="650" mass="72033">MNVAGSVTVGYGFAASGSYSQSKINADHASVNEQAGIYAGDEGYNINVNNHTDLKGAIITYTQKAEDENKNRFSTGTLSHSDIENRSNYSGSSFGVSGSVAMNFETPLKEGAAQSSKQAQNEHGQPLYKDGNITTTKTNKPIPAQGWDSLEVGHSIGYGSDKESQRSITKSGINTKNLLIKEETEQLNRTGKTAAETLASIKTDITTDNAQAQSGKLENRFDKEKVQKELDLQREITQEFDKTRQNIKQELYNIADKKRTEAVEIRKNTKGKDGKNGYNTKESLELERQANIWEDVSLATDIVLGGLYGWGNSKALLYTGSAASVTPFVHAAFSPKQIWETKCKQDSLYCADKNMDGSARPTEPGKAQIGYKRQIFDISEIKPSNSNNVITISNNGILNPLDDALKNAIKQNKWEINKDGVYVVYNRPTGNYVSELIYAGYDKLNDLIGGRLPLTTAEKANIQLYDYAKRNGYQIDLSNHSRGGLTASVALQNANRNGLTNIPIRESRFFGTATHVQDYKNNLVKNNGGYVYKDKNGYWQRRDETEVKSAVHKSDFVGNKWNLGLTGFNETTGGECLLCYSHSSYFAETPSSELRDDNGKLIDLKGNQIKEGKGTNNPYYIDFLDKWGNDTNNSSLPLIIRNREVQKNDK</sequence>
<dbReference type="AlphaFoldDB" id="A0A1V3IWW4"/>
<feature type="compositionally biased region" description="Polar residues" evidence="1">
    <location>
        <begin position="113"/>
        <end position="123"/>
    </location>
</feature>
<protein>
    <submittedName>
        <fullName evidence="2">Uncharacterized protein</fullName>
    </submittedName>
</protein>
<feature type="region of interest" description="Disordered" evidence="1">
    <location>
        <begin position="109"/>
        <end position="148"/>
    </location>
</feature>
<reference evidence="2 3" key="1">
    <citation type="submission" date="2016-10" db="EMBL/GenBank/DDBJ databases">
        <title>Rodentibacter gen. nov. and new species.</title>
        <authorList>
            <person name="Christensen H."/>
        </authorList>
    </citation>
    <scope>NUCLEOTIDE SEQUENCE [LARGE SCALE GENOMIC DNA]</scope>
    <source>
        <strain evidence="2 3">H1987082031</strain>
    </source>
</reference>